<evidence type="ECO:0000313" key="2">
    <source>
        <dbReference type="Proteomes" id="UP001499951"/>
    </source>
</evidence>
<sequence length="100" mass="11171">MVESLGVGAAVLAHDNLFNRWVAGEGASYFGSEDELASRLDDLLDDTNELARMRATSLKRFQERFRWERVLAEYESLLLPLDISSGKKECSEPSDAFSAV</sequence>
<keyword evidence="2" id="KW-1185">Reference proteome</keyword>
<accession>A0ABP3P642</accession>
<reference evidence="2" key="1">
    <citation type="journal article" date="2019" name="Int. J. Syst. Evol. Microbiol.">
        <title>The Global Catalogue of Microorganisms (GCM) 10K type strain sequencing project: providing services to taxonomists for standard genome sequencing and annotation.</title>
        <authorList>
            <consortium name="The Broad Institute Genomics Platform"/>
            <consortium name="The Broad Institute Genome Sequencing Center for Infectious Disease"/>
            <person name="Wu L."/>
            <person name="Ma J."/>
        </authorList>
    </citation>
    <scope>NUCLEOTIDE SEQUENCE [LARGE SCALE GENOMIC DNA]</scope>
    <source>
        <strain evidence="2">JCM 15089</strain>
    </source>
</reference>
<evidence type="ECO:0000313" key="1">
    <source>
        <dbReference type="EMBL" id="GAA0561000.1"/>
    </source>
</evidence>
<organism evidence="1 2">
    <name type="scientific">Rhizomicrobium electricum</name>
    <dbReference type="NCBI Taxonomy" id="480070"/>
    <lineage>
        <taxon>Bacteria</taxon>
        <taxon>Pseudomonadati</taxon>
        <taxon>Pseudomonadota</taxon>
        <taxon>Alphaproteobacteria</taxon>
        <taxon>Micropepsales</taxon>
        <taxon>Micropepsaceae</taxon>
        <taxon>Rhizomicrobium</taxon>
    </lineage>
</organism>
<proteinExistence type="predicted"/>
<evidence type="ECO:0008006" key="3">
    <source>
        <dbReference type="Google" id="ProtNLM"/>
    </source>
</evidence>
<dbReference type="Gene3D" id="3.40.50.2000">
    <property type="entry name" value="Glycogen Phosphorylase B"/>
    <property type="match status" value="2"/>
</dbReference>
<comment type="caution">
    <text evidence="1">The sequence shown here is derived from an EMBL/GenBank/DDBJ whole genome shotgun (WGS) entry which is preliminary data.</text>
</comment>
<dbReference type="Proteomes" id="UP001499951">
    <property type="component" value="Unassembled WGS sequence"/>
</dbReference>
<gene>
    <name evidence="1" type="ORF">GCM10008942_06770</name>
</gene>
<dbReference type="SUPFAM" id="SSF53756">
    <property type="entry name" value="UDP-Glycosyltransferase/glycogen phosphorylase"/>
    <property type="match status" value="1"/>
</dbReference>
<protein>
    <recommendedName>
        <fullName evidence="3">Glycosyltransferase family 1 protein</fullName>
    </recommendedName>
</protein>
<name>A0ABP3P642_9PROT</name>
<dbReference type="EMBL" id="BAAADD010000002">
    <property type="protein sequence ID" value="GAA0561000.1"/>
    <property type="molecule type" value="Genomic_DNA"/>
</dbReference>